<dbReference type="PANTHER" id="PTHR47019">
    <property type="entry name" value="LIPID II FLIPPASE MURJ"/>
    <property type="match status" value="1"/>
</dbReference>
<keyword evidence="4" id="KW-0133">Cell shape</keyword>
<evidence type="ECO:0000256" key="3">
    <source>
        <dbReference type="ARBA" id="ARBA00022692"/>
    </source>
</evidence>
<feature type="transmembrane region" description="Helical" evidence="8">
    <location>
        <begin position="485"/>
        <end position="506"/>
    </location>
</feature>
<feature type="transmembrane region" description="Helical" evidence="8">
    <location>
        <begin position="92"/>
        <end position="114"/>
    </location>
</feature>
<reference evidence="9" key="1">
    <citation type="submission" date="2018-06" db="EMBL/GenBank/DDBJ databases">
        <authorList>
            <person name="Zhirakovskaya E."/>
        </authorList>
    </citation>
    <scope>NUCLEOTIDE SEQUENCE</scope>
</reference>
<feature type="transmembrane region" description="Helical" evidence="8">
    <location>
        <begin position="414"/>
        <end position="436"/>
    </location>
</feature>
<dbReference type="GO" id="GO:0008360">
    <property type="term" value="P:regulation of cell shape"/>
    <property type="evidence" value="ECO:0007669"/>
    <property type="project" value="UniProtKB-KW"/>
</dbReference>
<dbReference type="CDD" id="cd13123">
    <property type="entry name" value="MATE_MurJ_like"/>
    <property type="match status" value="1"/>
</dbReference>
<feature type="transmembrane region" description="Helical" evidence="8">
    <location>
        <begin position="272"/>
        <end position="289"/>
    </location>
</feature>
<feature type="transmembrane region" description="Helical" evidence="8">
    <location>
        <begin position="310"/>
        <end position="334"/>
    </location>
</feature>
<dbReference type="PANTHER" id="PTHR47019:SF1">
    <property type="entry name" value="LIPID II FLIPPASE MURJ"/>
    <property type="match status" value="1"/>
</dbReference>
<dbReference type="NCBIfam" id="TIGR01695">
    <property type="entry name" value="murJ_mviN"/>
    <property type="match status" value="1"/>
</dbReference>
<dbReference type="GO" id="GO:0034204">
    <property type="term" value="P:lipid translocation"/>
    <property type="evidence" value="ECO:0007669"/>
    <property type="project" value="TreeGrafter"/>
</dbReference>
<evidence type="ECO:0000313" key="9">
    <source>
        <dbReference type="EMBL" id="VAX07631.1"/>
    </source>
</evidence>
<evidence type="ECO:0000256" key="7">
    <source>
        <dbReference type="ARBA" id="ARBA00023136"/>
    </source>
</evidence>
<dbReference type="GO" id="GO:0015648">
    <property type="term" value="F:lipid-linked peptidoglycan transporter activity"/>
    <property type="evidence" value="ECO:0007669"/>
    <property type="project" value="TreeGrafter"/>
</dbReference>
<keyword evidence="3 8" id="KW-0812">Transmembrane</keyword>
<feature type="transmembrane region" description="Helical" evidence="8">
    <location>
        <begin position="448"/>
        <end position="470"/>
    </location>
</feature>
<evidence type="ECO:0000256" key="4">
    <source>
        <dbReference type="ARBA" id="ARBA00022960"/>
    </source>
</evidence>
<feature type="transmembrane region" description="Helical" evidence="8">
    <location>
        <begin position="186"/>
        <end position="208"/>
    </location>
</feature>
<feature type="transmembrane region" description="Helical" evidence="8">
    <location>
        <begin position="354"/>
        <end position="375"/>
    </location>
</feature>
<dbReference type="EMBL" id="UOFY01000020">
    <property type="protein sequence ID" value="VAX07631.1"/>
    <property type="molecule type" value="Genomic_DNA"/>
</dbReference>
<evidence type="ECO:0000256" key="1">
    <source>
        <dbReference type="ARBA" id="ARBA00004651"/>
    </source>
</evidence>
<accession>A0A3B1B0M0</accession>
<feature type="transmembrane region" description="Helical" evidence="8">
    <location>
        <begin position="26"/>
        <end position="45"/>
    </location>
</feature>
<dbReference type="HAMAP" id="MF_02078">
    <property type="entry name" value="MurJ_MviN"/>
    <property type="match status" value="1"/>
</dbReference>
<protein>
    <submittedName>
        <fullName evidence="9">Proposed peptidoglycan lipid II flippase MurJ</fullName>
    </submittedName>
</protein>
<dbReference type="InterPro" id="IPR051050">
    <property type="entry name" value="Lipid_II_flippase_MurJ/MviN"/>
</dbReference>
<evidence type="ECO:0000256" key="6">
    <source>
        <dbReference type="ARBA" id="ARBA00022989"/>
    </source>
</evidence>
<proteinExistence type="inferred from homology"/>
<evidence type="ECO:0000256" key="8">
    <source>
        <dbReference type="SAM" id="Phobius"/>
    </source>
</evidence>
<dbReference type="InterPro" id="IPR004268">
    <property type="entry name" value="MurJ"/>
</dbReference>
<keyword evidence="6 8" id="KW-1133">Transmembrane helix</keyword>
<dbReference type="Pfam" id="PF03023">
    <property type="entry name" value="MurJ"/>
    <property type="match status" value="1"/>
</dbReference>
<feature type="transmembrane region" description="Helical" evidence="8">
    <location>
        <begin position="387"/>
        <end position="408"/>
    </location>
</feature>
<organism evidence="9">
    <name type="scientific">hydrothermal vent metagenome</name>
    <dbReference type="NCBI Taxonomy" id="652676"/>
    <lineage>
        <taxon>unclassified sequences</taxon>
        <taxon>metagenomes</taxon>
        <taxon>ecological metagenomes</taxon>
    </lineage>
</organism>
<sequence length="520" mass="56659">MSLIKSAAVVSAMTLVSRISGLLRDMVVAFIFPVGGTTDAFFVAFKIPNFLRRLFAEGAFSQAFVPVLTEYKVNRETDDVVGLARNVAGTMLGILFLLTAICVLAAPLLVMLFAPGYLNNPTQFDLTAAMLRLTFPYILFISMTALAGGILNSYGRFAVPAFTPVFLNLILIGVALLLAPQMDEPIMAMAWGVFIAGSVQLSFQFPALHRLGFLRWPRWGIRDSGVRKIMKLMLPGIIGSSAMQINLLFDILIASFLTAGSISWLYYSDRLIEFPLGVFGIALATVILPKLSEKHTQGDPKAFSHMLDWALRWVLIIGVPAAVALAVLAVPLLSTLFLHGEFSAHDVEMSSLSLTAYSVGLLGFSLVKVLAPGYFARQDTRTPVRIALIAMAANMVFNVIFVLGMVYLDFSGPHAGLALATTFSSILNASLLLRGLRRQQVYQPEAGWWKLLLQVGIASAVMLVLLFWLGGETRDWIESGVGERILRLALIVPAGAGAYFACLWLLGMPFSILRKPSESQ</sequence>
<dbReference type="GO" id="GO:0005886">
    <property type="term" value="C:plasma membrane"/>
    <property type="evidence" value="ECO:0007669"/>
    <property type="project" value="UniProtKB-SubCell"/>
</dbReference>
<dbReference type="PIRSF" id="PIRSF002869">
    <property type="entry name" value="MviN"/>
    <property type="match status" value="1"/>
</dbReference>
<feature type="transmembrane region" description="Helical" evidence="8">
    <location>
        <begin position="161"/>
        <end position="180"/>
    </location>
</feature>
<gene>
    <name evidence="9" type="ORF">MNBD_GAMMA25-983</name>
</gene>
<dbReference type="GO" id="GO:0009252">
    <property type="term" value="P:peptidoglycan biosynthetic process"/>
    <property type="evidence" value="ECO:0007669"/>
    <property type="project" value="UniProtKB-KW"/>
</dbReference>
<evidence type="ECO:0000256" key="2">
    <source>
        <dbReference type="ARBA" id="ARBA00022475"/>
    </source>
</evidence>
<evidence type="ECO:0000256" key="5">
    <source>
        <dbReference type="ARBA" id="ARBA00022984"/>
    </source>
</evidence>
<keyword evidence="5" id="KW-0573">Peptidoglycan synthesis</keyword>
<keyword evidence="7 8" id="KW-0472">Membrane</keyword>
<name>A0A3B1B0M0_9ZZZZ</name>
<comment type="subcellular location">
    <subcellularLocation>
        <location evidence="1">Cell membrane</location>
        <topology evidence="1">Multi-pass membrane protein</topology>
    </subcellularLocation>
</comment>
<dbReference type="PRINTS" id="PR01806">
    <property type="entry name" value="VIRFACTRMVIN"/>
</dbReference>
<feature type="transmembrane region" description="Helical" evidence="8">
    <location>
        <begin position="134"/>
        <end position="154"/>
    </location>
</feature>
<keyword evidence="2" id="KW-1003">Cell membrane</keyword>
<dbReference type="AlphaFoldDB" id="A0A3B1B0M0"/>